<evidence type="ECO:0008006" key="3">
    <source>
        <dbReference type="Google" id="ProtNLM"/>
    </source>
</evidence>
<name>A0A9W7F3D7_9STRA</name>
<accession>A0A9W7F3D7</accession>
<proteinExistence type="predicted"/>
<dbReference type="InterPro" id="IPR027417">
    <property type="entry name" value="P-loop_NTPase"/>
</dbReference>
<dbReference type="EMBL" id="BRXW01000036">
    <property type="protein sequence ID" value="GMI01689.1"/>
    <property type="molecule type" value="Genomic_DNA"/>
</dbReference>
<comment type="caution">
    <text evidence="1">The sequence shown here is derived from an EMBL/GenBank/DDBJ whole genome shotgun (WGS) entry which is preliminary data.</text>
</comment>
<organism evidence="1 2">
    <name type="scientific">Triparma laevis f. longispina</name>
    <dbReference type="NCBI Taxonomy" id="1714387"/>
    <lineage>
        <taxon>Eukaryota</taxon>
        <taxon>Sar</taxon>
        <taxon>Stramenopiles</taxon>
        <taxon>Ochrophyta</taxon>
        <taxon>Bolidophyceae</taxon>
        <taxon>Parmales</taxon>
        <taxon>Triparmaceae</taxon>
        <taxon>Triparma</taxon>
    </lineage>
</organism>
<dbReference type="AlphaFoldDB" id="A0A9W7F3D7"/>
<dbReference type="SUPFAM" id="SSF52540">
    <property type="entry name" value="P-loop containing nucleoside triphosphate hydrolases"/>
    <property type="match status" value="1"/>
</dbReference>
<protein>
    <recommendedName>
        <fullName evidence="3">G domain-containing protein</fullName>
    </recommendedName>
</protein>
<evidence type="ECO:0000313" key="2">
    <source>
        <dbReference type="Proteomes" id="UP001165122"/>
    </source>
</evidence>
<dbReference type="Proteomes" id="UP001165122">
    <property type="component" value="Unassembled WGS sequence"/>
</dbReference>
<gene>
    <name evidence="1" type="ORF">TrLO_g11122</name>
</gene>
<sequence>MASFASYRQDQHTFSNNALLYIALVLSRLVALGKTGSGKTQFLRAISGSSEFCPSAGSDSSTQVVSKVAYQGYTLINTTGLGDSGGSQIDTQNLVKIAIACGEIGTVNALKRACTGHQLKRESTRRNLQRGRLPVFADV</sequence>
<reference evidence="2" key="1">
    <citation type="journal article" date="2023" name="Commun. Biol.">
        <title>Genome analysis of Parmales, the sister group of diatoms, reveals the evolutionary specialization of diatoms from phago-mixotrophs to photoautotrophs.</title>
        <authorList>
            <person name="Ban H."/>
            <person name="Sato S."/>
            <person name="Yoshikawa S."/>
            <person name="Yamada K."/>
            <person name="Nakamura Y."/>
            <person name="Ichinomiya M."/>
            <person name="Sato N."/>
            <person name="Blanc-Mathieu R."/>
            <person name="Endo H."/>
            <person name="Kuwata A."/>
            <person name="Ogata H."/>
        </authorList>
    </citation>
    <scope>NUCLEOTIDE SEQUENCE [LARGE SCALE GENOMIC DNA]</scope>
    <source>
        <strain evidence="2">NIES 3700</strain>
    </source>
</reference>
<keyword evidence="2" id="KW-1185">Reference proteome</keyword>
<dbReference type="Gene3D" id="3.40.50.300">
    <property type="entry name" value="P-loop containing nucleotide triphosphate hydrolases"/>
    <property type="match status" value="1"/>
</dbReference>
<evidence type="ECO:0000313" key="1">
    <source>
        <dbReference type="EMBL" id="GMI01689.1"/>
    </source>
</evidence>